<name>A0ABD6AF83_9EURY</name>
<evidence type="ECO:0000313" key="4">
    <source>
        <dbReference type="Proteomes" id="UP001596547"/>
    </source>
</evidence>
<dbReference type="AlphaFoldDB" id="A0ABD6AF83"/>
<dbReference type="PANTHER" id="PTHR11941">
    <property type="entry name" value="ENOYL-COA HYDRATASE-RELATED"/>
    <property type="match status" value="1"/>
</dbReference>
<sequence>MHEELDAAIAAFDEETGVGSITLNRPDALNALNGQLRADIEAAFERFREVDDEADGAAVRVVVIEGAGDRAFCAGADVNEFSGDGPATNASRPVQEIVEDCPAPVVAKIDGYCLGGGFELALACDLRYASESSRLGLPEVDLGIIPGAGGVQYVARLAGPAVARELAMTGEHVPAAEAADLGLVNDAFADDDFEAEVAAVVETLAAKPPLSLRAIKESALLSTQVGLAEGRRYDRARFPRLLATEDHAEGARAFREDDYEPEFVGR</sequence>
<dbReference type="Gene3D" id="3.90.226.10">
    <property type="entry name" value="2-enoyl-CoA Hydratase, Chain A, domain 1"/>
    <property type="match status" value="1"/>
</dbReference>
<dbReference type="PANTHER" id="PTHR11941:SF54">
    <property type="entry name" value="ENOYL-COA HYDRATASE, MITOCHONDRIAL"/>
    <property type="match status" value="1"/>
</dbReference>
<dbReference type="InterPro" id="IPR001753">
    <property type="entry name" value="Enoyl-CoA_hydra/iso"/>
</dbReference>
<reference evidence="3 4" key="1">
    <citation type="journal article" date="2019" name="Int. J. Syst. Evol. Microbiol.">
        <title>The Global Catalogue of Microorganisms (GCM) 10K type strain sequencing project: providing services to taxonomists for standard genome sequencing and annotation.</title>
        <authorList>
            <consortium name="The Broad Institute Genomics Platform"/>
            <consortium name="The Broad Institute Genome Sequencing Center for Infectious Disease"/>
            <person name="Wu L."/>
            <person name="Ma J."/>
        </authorList>
    </citation>
    <scope>NUCLEOTIDE SEQUENCE [LARGE SCALE GENOMIC DNA]</scope>
    <source>
        <strain evidence="3 4">PSR21</strain>
    </source>
</reference>
<dbReference type="GeneID" id="79318032"/>
<dbReference type="PROSITE" id="PS00166">
    <property type="entry name" value="ENOYL_COA_HYDRATASE"/>
    <property type="match status" value="1"/>
</dbReference>
<organism evidence="3 4">
    <name type="scientific">Halomarina halobia</name>
    <dbReference type="NCBI Taxonomy" id="3033386"/>
    <lineage>
        <taxon>Archaea</taxon>
        <taxon>Methanobacteriati</taxon>
        <taxon>Methanobacteriota</taxon>
        <taxon>Stenosarchaea group</taxon>
        <taxon>Halobacteria</taxon>
        <taxon>Halobacteriales</taxon>
        <taxon>Natronomonadaceae</taxon>
        <taxon>Halomarina</taxon>
    </lineage>
</organism>
<accession>A0ABD6AF83</accession>
<dbReference type="EMBL" id="JBHTBF010000004">
    <property type="protein sequence ID" value="MFC7319210.1"/>
    <property type="molecule type" value="Genomic_DNA"/>
</dbReference>
<dbReference type="Proteomes" id="UP001596547">
    <property type="component" value="Unassembled WGS sequence"/>
</dbReference>
<evidence type="ECO:0000256" key="1">
    <source>
        <dbReference type="ARBA" id="ARBA00005254"/>
    </source>
</evidence>
<dbReference type="InterPro" id="IPR029045">
    <property type="entry name" value="ClpP/crotonase-like_dom_sf"/>
</dbReference>
<dbReference type="Pfam" id="PF00378">
    <property type="entry name" value="ECH_1"/>
    <property type="match status" value="1"/>
</dbReference>
<comment type="caution">
    <text evidence="3">The sequence shown here is derived from an EMBL/GenBank/DDBJ whole genome shotgun (WGS) entry which is preliminary data.</text>
</comment>
<keyword evidence="4" id="KW-1185">Reference proteome</keyword>
<comment type="similarity">
    <text evidence="1 2">Belongs to the enoyl-CoA hydratase/isomerase family.</text>
</comment>
<dbReference type="GO" id="GO:0003824">
    <property type="term" value="F:catalytic activity"/>
    <property type="evidence" value="ECO:0007669"/>
    <property type="project" value="UniProtKB-ARBA"/>
</dbReference>
<proteinExistence type="inferred from homology"/>
<dbReference type="CDD" id="cd06558">
    <property type="entry name" value="crotonase-like"/>
    <property type="match status" value="1"/>
</dbReference>
<dbReference type="InterPro" id="IPR018376">
    <property type="entry name" value="Enoyl-CoA_hyd/isom_CS"/>
</dbReference>
<evidence type="ECO:0000256" key="2">
    <source>
        <dbReference type="RuleBase" id="RU003707"/>
    </source>
</evidence>
<protein>
    <submittedName>
        <fullName evidence="3">Enoyl-CoA hydratase/isomerase family protein</fullName>
    </submittedName>
</protein>
<evidence type="ECO:0000313" key="3">
    <source>
        <dbReference type="EMBL" id="MFC7319210.1"/>
    </source>
</evidence>
<dbReference type="RefSeq" id="WP_276306799.1">
    <property type="nucleotide sequence ID" value="NZ_CP119994.1"/>
</dbReference>
<gene>
    <name evidence="3" type="ORF">ACFQPE_20790</name>
</gene>
<dbReference type="SUPFAM" id="SSF52096">
    <property type="entry name" value="ClpP/crotonase"/>
    <property type="match status" value="1"/>
</dbReference>